<dbReference type="Pfam" id="PF01596">
    <property type="entry name" value="Methyltransf_3"/>
    <property type="match status" value="1"/>
</dbReference>
<dbReference type="EMBL" id="CP138333">
    <property type="protein sequence ID" value="WZX30380.2"/>
    <property type="molecule type" value="Genomic_DNA"/>
</dbReference>
<dbReference type="InterPro" id="IPR002935">
    <property type="entry name" value="SAM_O-MeTrfase"/>
</dbReference>
<evidence type="ECO:0000313" key="5">
    <source>
        <dbReference type="Proteomes" id="UP001455384"/>
    </source>
</evidence>
<keyword evidence="2 4" id="KW-0808">Transferase</keyword>
<dbReference type="InterPro" id="IPR050362">
    <property type="entry name" value="Cation-dep_OMT"/>
</dbReference>
<dbReference type="Gene3D" id="3.40.50.150">
    <property type="entry name" value="Vaccinia Virus protein VP39"/>
    <property type="match status" value="1"/>
</dbReference>
<evidence type="ECO:0000256" key="2">
    <source>
        <dbReference type="ARBA" id="ARBA00022679"/>
    </source>
</evidence>
<evidence type="ECO:0000313" key="4">
    <source>
        <dbReference type="EMBL" id="WZX30380.2"/>
    </source>
</evidence>
<protein>
    <submittedName>
        <fullName evidence="4">O-methyltransferase</fullName>
        <ecNumber evidence="4">2.1.1.-</ecNumber>
    </submittedName>
</protein>
<reference evidence="5" key="1">
    <citation type="submission" date="2023-10" db="EMBL/GenBank/DDBJ databases">
        <title>Genome analysis and identification of Salinococcus sp. Bachu38 nov., a PGPR from the rhizosphere of Tamarix.</title>
        <authorList>
            <person name="Liang Z."/>
            <person name="Zhang X."/>
            <person name="Jia J."/>
            <person name="Chen X."/>
            <person name="Wang Y."/>
            <person name="Wang Q."/>
            <person name="Wang R."/>
        </authorList>
    </citation>
    <scope>NUCLEOTIDE SEQUENCE [LARGE SCALE GENOMIC DNA]</scope>
    <source>
        <strain evidence="5">Bachu38</strain>
    </source>
</reference>
<gene>
    <name evidence="4" type="ORF">RQP18_04105</name>
</gene>
<evidence type="ECO:0000256" key="1">
    <source>
        <dbReference type="ARBA" id="ARBA00022603"/>
    </source>
</evidence>
<accession>A0ABZ3CK07</accession>
<keyword evidence="3" id="KW-0949">S-adenosyl-L-methionine</keyword>
<dbReference type="PANTHER" id="PTHR10509">
    <property type="entry name" value="O-METHYLTRANSFERASE-RELATED"/>
    <property type="match status" value="1"/>
</dbReference>
<dbReference type="PANTHER" id="PTHR10509:SF14">
    <property type="entry name" value="CAFFEOYL-COA O-METHYLTRANSFERASE 3-RELATED"/>
    <property type="match status" value="1"/>
</dbReference>
<keyword evidence="1 4" id="KW-0489">Methyltransferase</keyword>
<proteinExistence type="predicted"/>
<keyword evidence="5" id="KW-1185">Reference proteome</keyword>
<dbReference type="EC" id="2.1.1.-" evidence="4"/>
<dbReference type="GO" id="GO:0032259">
    <property type="term" value="P:methylation"/>
    <property type="evidence" value="ECO:0007669"/>
    <property type="project" value="UniProtKB-KW"/>
</dbReference>
<organism evidence="4 5">
    <name type="scientific">Salinicoccus bachuensis</name>
    <dbReference type="NCBI Taxonomy" id="3136731"/>
    <lineage>
        <taxon>Bacteria</taxon>
        <taxon>Bacillati</taxon>
        <taxon>Bacillota</taxon>
        <taxon>Bacilli</taxon>
        <taxon>Bacillales</taxon>
        <taxon>Staphylococcaceae</taxon>
        <taxon>Salinicoccus</taxon>
    </lineage>
</organism>
<dbReference type="PROSITE" id="PS51682">
    <property type="entry name" value="SAM_OMT_I"/>
    <property type="match status" value="1"/>
</dbReference>
<name>A0ABZ3CK07_9STAP</name>
<sequence length="224" mass="25367">MEAQKMEETWKAVDEYFEEKLETTDDTMEHILKETDDAGMRHIEVSKAHGKMLYLMAKMVDAKSILEIGTLGGFSTVWLARALPEGGRMATIEADPNHAEVARRNIASADLPGSVDVIEGQALDRLPKLMERGYSRFDLIFIDADKENNTEYLKWALKFSNKGSVIIVDNVVRQGRIIDDTEEKAVPYIRQMFDMLERDDRIETTAIQTVGQKGYDGFLMGVVK</sequence>
<dbReference type="RefSeq" id="WP_373446159.1">
    <property type="nucleotide sequence ID" value="NZ_CP138333.2"/>
</dbReference>
<dbReference type="SUPFAM" id="SSF53335">
    <property type="entry name" value="S-adenosyl-L-methionine-dependent methyltransferases"/>
    <property type="match status" value="1"/>
</dbReference>
<dbReference type="InterPro" id="IPR029063">
    <property type="entry name" value="SAM-dependent_MTases_sf"/>
</dbReference>
<dbReference type="Proteomes" id="UP001455384">
    <property type="component" value="Chromosome"/>
</dbReference>
<dbReference type="GO" id="GO:0008168">
    <property type="term" value="F:methyltransferase activity"/>
    <property type="evidence" value="ECO:0007669"/>
    <property type="project" value="UniProtKB-KW"/>
</dbReference>
<evidence type="ECO:0000256" key="3">
    <source>
        <dbReference type="ARBA" id="ARBA00022691"/>
    </source>
</evidence>